<dbReference type="STRING" id="1447883.A0A2B7XSQ0"/>
<evidence type="ECO:0000313" key="3">
    <source>
        <dbReference type="Proteomes" id="UP000224634"/>
    </source>
</evidence>
<feature type="domain" description="Protein kinase" evidence="1">
    <location>
        <begin position="1"/>
        <end position="186"/>
    </location>
</feature>
<dbReference type="PANTHER" id="PTHR48011">
    <property type="entry name" value="CCR4-NOT TRANSCRIPTIONAL COMPLEX SUBUNIT CAF120-RELATED"/>
    <property type="match status" value="1"/>
</dbReference>
<reference evidence="2 3" key="1">
    <citation type="submission" date="2017-10" db="EMBL/GenBank/DDBJ databases">
        <title>Comparative genomics in systemic dimorphic fungi from Ajellomycetaceae.</title>
        <authorList>
            <person name="Munoz J.F."/>
            <person name="Mcewen J.G."/>
            <person name="Clay O.K."/>
            <person name="Cuomo C.A."/>
        </authorList>
    </citation>
    <scope>NUCLEOTIDE SEQUENCE [LARGE SCALE GENOMIC DNA]</scope>
    <source>
        <strain evidence="2 3">UAMH7299</strain>
    </source>
</reference>
<proteinExistence type="predicted"/>
<sequence>MSTSLKASSRRVDCHVRRINGYSNTILLFLTSGGSGAKKDTVIVKTAPDYRLDNERKILKRFHGRPGIRQLIDEVISPPALILRHFDDNLLQASNKKKLGRRGIKFVARRILEALQVLHEEGYVHTDVKPDNIFVNYGTGSDRFMEVELGDYGDVYHIDPNVNQEEDGHIIGATIFRSPEAMMNLR</sequence>
<dbReference type="EMBL" id="PDNA01000131">
    <property type="protein sequence ID" value="PGH11507.1"/>
    <property type="molecule type" value="Genomic_DNA"/>
</dbReference>
<dbReference type="InterPro" id="IPR000719">
    <property type="entry name" value="Prot_kinase_dom"/>
</dbReference>
<dbReference type="OrthoDB" id="5979581at2759"/>
<organism evidence="2 3">
    <name type="scientific">Polytolypa hystricis (strain UAMH7299)</name>
    <dbReference type="NCBI Taxonomy" id="1447883"/>
    <lineage>
        <taxon>Eukaryota</taxon>
        <taxon>Fungi</taxon>
        <taxon>Dikarya</taxon>
        <taxon>Ascomycota</taxon>
        <taxon>Pezizomycotina</taxon>
        <taxon>Eurotiomycetes</taxon>
        <taxon>Eurotiomycetidae</taxon>
        <taxon>Onygenales</taxon>
        <taxon>Onygenales incertae sedis</taxon>
        <taxon>Polytolypa</taxon>
    </lineage>
</organism>
<dbReference type="GO" id="GO:0004672">
    <property type="term" value="F:protein kinase activity"/>
    <property type="evidence" value="ECO:0007669"/>
    <property type="project" value="InterPro"/>
</dbReference>
<dbReference type="Gene3D" id="1.10.510.10">
    <property type="entry name" value="Transferase(Phosphotransferase) domain 1"/>
    <property type="match status" value="1"/>
</dbReference>
<dbReference type="PROSITE" id="PS50011">
    <property type="entry name" value="PROTEIN_KINASE_DOM"/>
    <property type="match status" value="1"/>
</dbReference>
<dbReference type="InterPro" id="IPR052751">
    <property type="entry name" value="Plant_MAPKKK"/>
</dbReference>
<dbReference type="Proteomes" id="UP000224634">
    <property type="component" value="Unassembled WGS sequence"/>
</dbReference>
<gene>
    <name evidence="2" type="ORF">AJ80_07073</name>
</gene>
<dbReference type="Pfam" id="PF00069">
    <property type="entry name" value="Pkinase"/>
    <property type="match status" value="1"/>
</dbReference>
<dbReference type="GO" id="GO:0005524">
    <property type="term" value="F:ATP binding"/>
    <property type="evidence" value="ECO:0007669"/>
    <property type="project" value="InterPro"/>
</dbReference>
<name>A0A2B7XSQ0_POLH7</name>
<keyword evidence="3" id="KW-1185">Reference proteome</keyword>
<comment type="caution">
    <text evidence="2">The sequence shown here is derived from an EMBL/GenBank/DDBJ whole genome shotgun (WGS) entry which is preliminary data.</text>
</comment>
<dbReference type="PANTHER" id="PTHR48011:SF4">
    <property type="entry name" value="MITOGEN-ACTIVATED PROTEIN KINASE KINASE KINASE 19"/>
    <property type="match status" value="1"/>
</dbReference>
<accession>A0A2B7XSQ0</accession>
<dbReference type="SUPFAM" id="SSF56112">
    <property type="entry name" value="Protein kinase-like (PK-like)"/>
    <property type="match status" value="1"/>
</dbReference>
<dbReference type="InterPro" id="IPR011009">
    <property type="entry name" value="Kinase-like_dom_sf"/>
</dbReference>
<dbReference type="AlphaFoldDB" id="A0A2B7XSQ0"/>
<protein>
    <recommendedName>
        <fullName evidence="1">Protein kinase domain-containing protein</fullName>
    </recommendedName>
</protein>
<dbReference type="GO" id="GO:0007165">
    <property type="term" value="P:signal transduction"/>
    <property type="evidence" value="ECO:0007669"/>
    <property type="project" value="TreeGrafter"/>
</dbReference>
<dbReference type="Gene3D" id="3.30.200.20">
    <property type="entry name" value="Phosphorylase Kinase, domain 1"/>
    <property type="match status" value="1"/>
</dbReference>
<evidence type="ECO:0000259" key="1">
    <source>
        <dbReference type="PROSITE" id="PS50011"/>
    </source>
</evidence>
<dbReference type="InterPro" id="IPR008271">
    <property type="entry name" value="Ser/Thr_kinase_AS"/>
</dbReference>
<evidence type="ECO:0000313" key="2">
    <source>
        <dbReference type="EMBL" id="PGH11507.1"/>
    </source>
</evidence>
<dbReference type="PROSITE" id="PS00108">
    <property type="entry name" value="PROTEIN_KINASE_ST"/>
    <property type="match status" value="1"/>
</dbReference>